<accession>A0A1W6YLC4</accession>
<organism evidence="1 2">
    <name type="scientific">Bordetella genomosp. 8</name>
    <dbReference type="NCBI Taxonomy" id="1416806"/>
    <lineage>
        <taxon>Bacteria</taxon>
        <taxon>Pseudomonadati</taxon>
        <taxon>Pseudomonadota</taxon>
        <taxon>Betaproteobacteria</taxon>
        <taxon>Burkholderiales</taxon>
        <taxon>Alcaligenaceae</taxon>
        <taxon>Bordetella</taxon>
    </lineage>
</organism>
<reference evidence="1 2" key="1">
    <citation type="submission" date="2017-05" db="EMBL/GenBank/DDBJ databases">
        <title>Complete and WGS of Bordetella genogroups.</title>
        <authorList>
            <person name="Spilker T."/>
            <person name="LiPuma J."/>
        </authorList>
    </citation>
    <scope>NUCLEOTIDE SEQUENCE [LARGE SCALE GENOMIC DNA]</scope>
    <source>
        <strain evidence="1 2">AU19157</strain>
    </source>
</reference>
<evidence type="ECO:0000313" key="1">
    <source>
        <dbReference type="EMBL" id="ARP81353.1"/>
    </source>
</evidence>
<protein>
    <submittedName>
        <fullName evidence="1">N-formylglutamate deformylase</fullName>
    </submittedName>
</protein>
<sequence>MSQAITDRPVFTFRQGTAPMLVSMPHVGTYLPPAIAERLTDEARQVPDTDWHLERLYDFVVGMGASVLVATHSRYVADLNRPPDGSSLYPGQSVTGLCPVDTFDDTPLYRDPKDVPDDAEVALRRAQVWQPYHDKLAQELNRLRDQHGVALLWDAHSIRSVLPRFFEGKLTDLNLGTGKGSACAQDIAEAVATVAREGEPEGYTSVLNGRFTGGYITRNYGKPEQGIHAIQLEMTQCSYMQEALPFDYLPERAERVQPLLRRMVQTAFDGVTRSRKA</sequence>
<dbReference type="OrthoDB" id="8716700at2"/>
<dbReference type="AlphaFoldDB" id="A0A1W6YLC4"/>
<dbReference type="RefSeq" id="WP_086064548.1">
    <property type="nucleotide sequence ID" value="NZ_CP021108.1"/>
</dbReference>
<dbReference type="Pfam" id="PF05013">
    <property type="entry name" value="FGase"/>
    <property type="match status" value="1"/>
</dbReference>
<dbReference type="STRING" id="1416806.CAL12_11220"/>
<dbReference type="EMBL" id="CP021108">
    <property type="protein sequence ID" value="ARP81353.1"/>
    <property type="molecule type" value="Genomic_DNA"/>
</dbReference>
<dbReference type="InterPro" id="IPR010247">
    <property type="entry name" value="HutG_amidohyd"/>
</dbReference>
<keyword evidence="2" id="KW-1185">Reference proteome</keyword>
<dbReference type="NCBIfam" id="TIGR02017">
    <property type="entry name" value="hutG_amidohyd"/>
    <property type="match status" value="1"/>
</dbReference>
<proteinExistence type="predicted"/>
<dbReference type="KEGG" id="bgv:CAL12_11220"/>
<dbReference type="InterPro" id="IPR007709">
    <property type="entry name" value="N-FG_amidohydro"/>
</dbReference>
<dbReference type="Gene3D" id="3.40.630.40">
    <property type="entry name" value="Zn-dependent exopeptidases"/>
    <property type="match status" value="1"/>
</dbReference>
<dbReference type="SUPFAM" id="SSF53187">
    <property type="entry name" value="Zn-dependent exopeptidases"/>
    <property type="match status" value="1"/>
</dbReference>
<name>A0A1W6YLC4_9BORD</name>
<dbReference type="Proteomes" id="UP000194151">
    <property type="component" value="Chromosome"/>
</dbReference>
<evidence type="ECO:0000313" key="2">
    <source>
        <dbReference type="Proteomes" id="UP000194151"/>
    </source>
</evidence>
<gene>
    <name evidence="1" type="ORF">CAL12_11220</name>
</gene>